<dbReference type="RefSeq" id="WP_185675158.1">
    <property type="nucleotide sequence ID" value="NZ_JACHVB010000020.1"/>
</dbReference>
<dbReference type="Proteomes" id="UP000546464">
    <property type="component" value="Unassembled WGS sequence"/>
</dbReference>
<accession>A0A842HEV4</accession>
<evidence type="ECO:0000313" key="2">
    <source>
        <dbReference type="Proteomes" id="UP000546464"/>
    </source>
</evidence>
<evidence type="ECO:0000313" key="1">
    <source>
        <dbReference type="EMBL" id="MBC2594176.1"/>
    </source>
</evidence>
<sequence length="381" mass="43134">MPKPEIAAYYFPNYHPDRRNEAFTGRKGWSEWELVEAARPRFEGHPLPYRPLWGKCDESDPQVMAMKIDAAADHGVDTFLFDWYYYNDGPYLERALDEGFLGAPNNDRLQFALMWANHDWHDIHPADPDVTPQTRYSGLLNPDVFEAVSTRMLEQYFSHPSYLKVDGAPFFSIYDAPHFVRSFGSVKAAREALDRWRRKAVAFGFPGLHINLVDWDVAILFGEGGAKRPAALAPELGADSINAYIWVHYTDMTRHEKNDYDAVAAQYFESFARLRAEAAVPVYPNVTMGWDPSARTRQDKPWKVGDYPFHGTLSGNTPARFEAALERALALAAEGEGFQMLTINAWNEWTEGSFLEPEVSLGFGYLEAIKRASAKVCVSGS</sequence>
<dbReference type="AlphaFoldDB" id="A0A842HEV4"/>
<keyword evidence="2" id="KW-1185">Reference proteome</keyword>
<proteinExistence type="predicted"/>
<dbReference type="PANTHER" id="PTHR41244">
    <property type="entry name" value="RHAMNAN SYNTHESIS F"/>
    <property type="match status" value="1"/>
</dbReference>
<dbReference type="Gene3D" id="3.20.20.80">
    <property type="entry name" value="Glycosidases"/>
    <property type="match status" value="1"/>
</dbReference>
<dbReference type="InterPro" id="IPR032719">
    <property type="entry name" value="WbsX"/>
</dbReference>
<gene>
    <name evidence="1" type="ORF">H5P28_07865</name>
</gene>
<dbReference type="PANTHER" id="PTHR41244:SF1">
    <property type="entry name" value="GLYCOSYLTRANSFERASE"/>
    <property type="match status" value="1"/>
</dbReference>
<keyword evidence="1" id="KW-0378">Hydrolase</keyword>
<organism evidence="1 2">
    <name type="scientific">Ruficoccus amylovorans</name>
    <dbReference type="NCBI Taxonomy" id="1804625"/>
    <lineage>
        <taxon>Bacteria</taxon>
        <taxon>Pseudomonadati</taxon>
        <taxon>Verrucomicrobiota</taxon>
        <taxon>Opitutia</taxon>
        <taxon>Puniceicoccales</taxon>
        <taxon>Cerasicoccaceae</taxon>
        <taxon>Ruficoccus</taxon>
    </lineage>
</organism>
<dbReference type="GO" id="GO:0016787">
    <property type="term" value="F:hydrolase activity"/>
    <property type="evidence" value="ECO:0007669"/>
    <property type="project" value="UniProtKB-KW"/>
</dbReference>
<comment type="caution">
    <text evidence="1">The sequence shown here is derived from an EMBL/GenBank/DDBJ whole genome shotgun (WGS) entry which is preliminary data.</text>
</comment>
<dbReference type="EMBL" id="JACHVB010000020">
    <property type="protein sequence ID" value="MBC2594176.1"/>
    <property type="molecule type" value="Genomic_DNA"/>
</dbReference>
<protein>
    <submittedName>
        <fullName evidence="1">Glycoside hydrolase family 99-like domain-containing protein</fullName>
    </submittedName>
</protein>
<reference evidence="1 2" key="1">
    <citation type="submission" date="2020-07" db="EMBL/GenBank/DDBJ databases">
        <authorList>
            <person name="Feng X."/>
        </authorList>
    </citation>
    <scope>NUCLEOTIDE SEQUENCE [LARGE SCALE GENOMIC DNA]</scope>
    <source>
        <strain evidence="1 2">JCM31066</strain>
    </source>
</reference>
<name>A0A842HEV4_9BACT</name>
<dbReference type="Pfam" id="PF14307">
    <property type="entry name" value="Glyco_tran_WbsX"/>
    <property type="match status" value="1"/>
</dbReference>